<evidence type="ECO:0008006" key="3">
    <source>
        <dbReference type="Google" id="ProtNLM"/>
    </source>
</evidence>
<dbReference type="EMBL" id="BMFQ01000002">
    <property type="protein sequence ID" value="GGG46285.1"/>
    <property type="molecule type" value="Genomic_DNA"/>
</dbReference>
<dbReference type="AlphaFoldDB" id="A0A917GHD7"/>
<gene>
    <name evidence="1" type="ORF">GCM10010976_17290</name>
</gene>
<reference evidence="1" key="2">
    <citation type="submission" date="2020-09" db="EMBL/GenBank/DDBJ databases">
        <authorList>
            <person name="Sun Q."/>
            <person name="Zhou Y."/>
        </authorList>
    </citation>
    <scope>NUCLEOTIDE SEQUENCE</scope>
    <source>
        <strain evidence="1">CGMCC 1.12751</strain>
    </source>
</reference>
<evidence type="ECO:0000313" key="2">
    <source>
        <dbReference type="Proteomes" id="UP000625976"/>
    </source>
</evidence>
<keyword evidence="2" id="KW-1185">Reference proteome</keyword>
<reference evidence="1" key="1">
    <citation type="journal article" date="2014" name="Int. J. Syst. Evol. Microbiol.">
        <title>Complete genome sequence of Corynebacterium casei LMG S-19264T (=DSM 44701T), isolated from a smear-ripened cheese.</title>
        <authorList>
            <consortium name="US DOE Joint Genome Institute (JGI-PGF)"/>
            <person name="Walter F."/>
            <person name="Albersmeier A."/>
            <person name="Kalinowski J."/>
            <person name="Ruckert C."/>
        </authorList>
    </citation>
    <scope>NUCLEOTIDE SEQUENCE</scope>
    <source>
        <strain evidence="1">CGMCC 1.12751</strain>
    </source>
</reference>
<protein>
    <recommendedName>
        <fullName evidence="3">DUF3575 domain-containing protein</fullName>
    </recommendedName>
</protein>
<accession>A0A917GHD7</accession>
<evidence type="ECO:0000313" key="1">
    <source>
        <dbReference type="EMBL" id="GGG46285.1"/>
    </source>
</evidence>
<dbReference type="Proteomes" id="UP000625976">
    <property type="component" value="Unassembled WGS sequence"/>
</dbReference>
<dbReference type="Pfam" id="PF12099">
    <property type="entry name" value="DUF3575"/>
    <property type="match status" value="1"/>
</dbReference>
<dbReference type="InterPro" id="IPR021958">
    <property type="entry name" value="DUF3575"/>
</dbReference>
<name>A0A917GHD7_9FLAO</name>
<sequence>MSTISFSQELETAPQRKQVKNEISFELLQVINGAYQLTYERYIWNNFSASLSLGYKGKEGILSLSGIDTDKLKTGNVFYTGYQIAPEIRYYLRSTSKNYLDGFYFGIYLKHSDYSSNLSGSYVNEGVDYDLEFKMELDVTSVGFLLGYKLPITKHLNIDFLIAGPGSGNYNFQIKNEKDLPNEFYDDLNDALENYSLFDLINSDFRFSQVNNKTKFSALSWRYGIALGYTF</sequence>
<proteinExistence type="predicted"/>
<organism evidence="1 2">
    <name type="scientific">Bizionia arctica</name>
    <dbReference type="NCBI Taxonomy" id="1495645"/>
    <lineage>
        <taxon>Bacteria</taxon>
        <taxon>Pseudomonadati</taxon>
        <taxon>Bacteroidota</taxon>
        <taxon>Flavobacteriia</taxon>
        <taxon>Flavobacteriales</taxon>
        <taxon>Flavobacteriaceae</taxon>
        <taxon>Bizionia</taxon>
    </lineage>
</organism>
<comment type="caution">
    <text evidence="1">The sequence shown here is derived from an EMBL/GenBank/DDBJ whole genome shotgun (WGS) entry which is preliminary data.</text>
</comment>